<proteinExistence type="predicted"/>
<evidence type="ECO:0000313" key="1">
    <source>
        <dbReference type="EMBL" id="SHI56675.1"/>
    </source>
</evidence>
<dbReference type="Proteomes" id="UP000184452">
    <property type="component" value="Unassembled WGS sequence"/>
</dbReference>
<dbReference type="EMBL" id="FQZK01000001">
    <property type="protein sequence ID" value="SHI56675.1"/>
    <property type="molecule type" value="Genomic_DNA"/>
</dbReference>
<evidence type="ECO:0000313" key="2">
    <source>
        <dbReference type="Proteomes" id="UP000184452"/>
    </source>
</evidence>
<gene>
    <name evidence="1" type="ORF">SAMN05421803_101601</name>
</gene>
<dbReference type="InterPro" id="IPR045436">
    <property type="entry name" value="DUF6507"/>
</dbReference>
<keyword evidence="2" id="KW-1185">Reference proteome</keyword>
<evidence type="ECO:0008006" key="3">
    <source>
        <dbReference type="Google" id="ProtNLM"/>
    </source>
</evidence>
<protein>
    <recommendedName>
        <fullName evidence="3">Excreted virulence factor EspC, type VII ESX diderm</fullName>
    </recommendedName>
</protein>
<name>A0A1M6C6Q4_9ACTN</name>
<dbReference type="OrthoDB" id="3256504at2"/>
<organism evidence="1 2">
    <name type="scientific">Nocardiopsis flavescens</name>
    <dbReference type="NCBI Taxonomy" id="758803"/>
    <lineage>
        <taxon>Bacteria</taxon>
        <taxon>Bacillati</taxon>
        <taxon>Actinomycetota</taxon>
        <taxon>Actinomycetes</taxon>
        <taxon>Streptosporangiales</taxon>
        <taxon>Nocardiopsidaceae</taxon>
        <taxon>Nocardiopsis</taxon>
    </lineage>
</organism>
<sequence>MSTWNIRPPEVGAILGTVSGHVGDEEGTEGLTGHLTSLEGHLADAASGAHSPPIEMALGEFAGHFFAEVGDMVALTTSAVTGAGEATTHYVNGDLDMAAEAQANAGKTFTPVDGNGNGGDLPSAF</sequence>
<dbReference type="Pfam" id="PF20117">
    <property type="entry name" value="DUF6507"/>
    <property type="match status" value="1"/>
</dbReference>
<dbReference type="AlphaFoldDB" id="A0A1M6C6Q4"/>
<dbReference type="RefSeq" id="WP_073374582.1">
    <property type="nucleotide sequence ID" value="NZ_FQZK01000001.1"/>
</dbReference>
<accession>A0A1M6C6Q4</accession>
<reference evidence="1 2" key="1">
    <citation type="submission" date="2016-11" db="EMBL/GenBank/DDBJ databases">
        <authorList>
            <person name="Jaros S."/>
            <person name="Januszkiewicz K."/>
            <person name="Wedrychowicz H."/>
        </authorList>
    </citation>
    <scope>NUCLEOTIDE SEQUENCE [LARGE SCALE GENOMIC DNA]</scope>
    <source>
        <strain evidence="1 2">CGMCC 4.5723</strain>
    </source>
</reference>